<keyword evidence="6 8" id="KW-0472">Membrane</keyword>
<dbReference type="GO" id="GO:0009103">
    <property type="term" value="P:lipopolysaccharide biosynthetic process"/>
    <property type="evidence" value="ECO:0007669"/>
    <property type="project" value="TreeGrafter"/>
</dbReference>
<dbReference type="GO" id="GO:0016780">
    <property type="term" value="F:phosphotransferase activity, for other substituted phosphate groups"/>
    <property type="evidence" value="ECO:0007669"/>
    <property type="project" value="InterPro"/>
</dbReference>
<keyword evidence="5 8" id="KW-1133">Transmembrane helix</keyword>
<feature type="transmembrane region" description="Helical" evidence="8">
    <location>
        <begin position="47"/>
        <end position="66"/>
    </location>
</feature>
<feature type="binding site" evidence="7">
    <location>
        <position position="153"/>
    </location>
    <ligand>
        <name>Mg(2+)</name>
        <dbReference type="ChEBI" id="CHEBI:18420"/>
    </ligand>
</feature>
<keyword evidence="2" id="KW-1003">Cell membrane</keyword>
<keyword evidence="7" id="KW-0460">Magnesium</keyword>
<keyword evidence="7" id="KW-0479">Metal-binding</keyword>
<organism evidence="9 10">
    <name type="scientific">Vicingus serpentipes</name>
    <dbReference type="NCBI Taxonomy" id="1926625"/>
    <lineage>
        <taxon>Bacteria</taxon>
        <taxon>Pseudomonadati</taxon>
        <taxon>Bacteroidota</taxon>
        <taxon>Flavobacteriia</taxon>
        <taxon>Flavobacteriales</taxon>
        <taxon>Vicingaceae</taxon>
        <taxon>Vicingus</taxon>
    </lineage>
</organism>
<feature type="transmembrane region" description="Helical" evidence="8">
    <location>
        <begin position="161"/>
        <end position="179"/>
    </location>
</feature>
<comment type="cofactor">
    <cofactor evidence="7">
        <name>Mg(2+)</name>
        <dbReference type="ChEBI" id="CHEBI:18420"/>
    </cofactor>
</comment>
<feature type="transmembrane region" description="Helical" evidence="8">
    <location>
        <begin position="299"/>
        <end position="318"/>
    </location>
</feature>
<evidence type="ECO:0000256" key="3">
    <source>
        <dbReference type="ARBA" id="ARBA00022679"/>
    </source>
</evidence>
<dbReference type="Proteomes" id="UP000321721">
    <property type="component" value="Unassembled WGS sequence"/>
</dbReference>
<evidence type="ECO:0000256" key="6">
    <source>
        <dbReference type="ARBA" id="ARBA00023136"/>
    </source>
</evidence>
<accession>A0A5C6RPL6</accession>
<dbReference type="InterPro" id="IPR000715">
    <property type="entry name" value="Glycosyl_transferase_4"/>
</dbReference>
<feature type="binding site" evidence="7">
    <location>
        <position position="213"/>
    </location>
    <ligand>
        <name>Mg(2+)</name>
        <dbReference type="ChEBI" id="CHEBI:18420"/>
    </ligand>
</feature>
<evidence type="ECO:0000313" key="9">
    <source>
        <dbReference type="EMBL" id="TXB63884.1"/>
    </source>
</evidence>
<feature type="transmembrane region" description="Helical" evidence="8">
    <location>
        <begin position="72"/>
        <end position="90"/>
    </location>
</feature>
<dbReference type="GO" id="GO:0071555">
    <property type="term" value="P:cell wall organization"/>
    <property type="evidence" value="ECO:0007669"/>
    <property type="project" value="TreeGrafter"/>
</dbReference>
<feature type="transmembrane region" description="Helical" evidence="8">
    <location>
        <begin position="209"/>
        <end position="230"/>
    </location>
</feature>
<feature type="transmembrane region" description="Helical" evidence="8">
    <location>
        <begin position="135"/>
        <end position="154"/>
    </location>
</feature>
<feature type="transmembrane region" description="Helical" evidence="8">
    <location>
        <begin position="102"/>
        <end position="123"/>
    </location>
</feature>
<dbReference type="CDD" id="cd06853">
    <property type="entry name" value="GT_WecA_like"/>
    <property type="match status" value="1"/>
</dbReference>
<dbReference type="GO" id="GO:0005886">
    <property type="term" value="C:plasma membrane"/>
    <property type="evidence" value="ECO:0007669"/>
    <property type="project" value="UniProtKB-SubCell"/>
</dbReference>
<reference evidence="9 10" key="1">
    <citation type="submission" date="2019-08" db="EMBL/GenBank/DDBJ databases">
        <title>Genome of Vicingus serpentipes NCIMB 15042.</title>
        <authorList>
            <person name="Bowman J.P."/>
        </authorList>
    </citation>
    <scope>NUCLEOTIDE SEQUENCE [LARGE SCALE GENOMIC DNA]</scope>
    <source>
        <strain evidence="9 10">NCIMB 15042</strain>
    </source>
</reference>
<dbReference type="GO" id="GO:0046872">
    <property type="term" value="F:metal ion binding"/>
    <property type="evidence" value="ECO:0007669"/>
    <property type="project" value="UniProtKB-KW"/>
</dbReference>
<name>A0A5C6RPL6_9FLAO</name>
<protein>
    <submittedName>
        <fullName evidence="9">Undecaprenyl/decaprenyl-phosphate alpha-N-acetylglucosaminyl 1-phosphate transferase</fullName>
    </submittedName>
</protein>
<dbReference type="EMBL" id="VOOS01000006">
    <property type="protein sequence ID" value="TXB63884.1"/>
    <property type="molecule type" value="Genomic_DNA"/>
</dbReference>
<dbReference type="PANTHER" id="PTHR22926:SF3">
    <property type="entry name" value="UNDECAPRENYL-PHOSPHATE ALPHA-N-ACETYLGLUCOSAMINYL 1-PHOSPHATE TRANSFERASE"/>
    <property type="match status" value="1"/>
</dbReference>
<evidence type="ECO:0000256" key="1">
    <source>
        <dbReference type="ARBA" id="ARBA00004651"/>
    </source>
</evidence>
<evidence type="ECO:0000256" key="4">
    <source>
        <dbReference type="ARBA" id="ARBA00022692"/>
    </source>
</evidence>
<evidence type="ECO:0000256" key="2">
    <source>
        <dbReference type="ARBA" id="ARBA00022475"/>
    </source>
</evidence>
<dbReference type="PROSITE" id="PS01348">
    <property type="entry name" value="MRAY_2"/>
    <property type="match status" value="1"/>
</dbReference>
<evidence type="ECO:0000256" key="7">
    <source>
        <dbReference type="PIRSR" id="PIRSR600715-1"/>
    </source>
</evidence>
<dbReference type="RefSeq" id="WP_147101776.1">
    <property type="nucleotide sequence ID" value="NZ_VOOS01000006.1"/>
</dbReference>
<comment type="caution">
    <text evidence="9">The sequence shown here is derived from an EMBL/GenBank/DDBJ whole genome shotgun (WGS) entry which is preliminary data.</text>
</comment>
<dbReference type="AlphaFoldDB" id="A0A5C6RPL6"/>
<sequence>MAILLLPILTSFMIVLLATPSFITVAKKKHLFDEPSEARKLHTESTPSMGGMMIFAGTLFSFLLWLPSKEIGVIKFLVPAMLIMFFVGMKDDIIGTAPVKKLAANLFVAFIMVLMADVRLTSLHGLFGVREIPDWAGIMLSVFTYIVVINAFNLIDGVDGLASGVGLIASTLFGFWFYFAGDLNYAVISFALAGGLLGFLIFNFNPAKIFMGDSGSLTIGFLIAVLAIELVEFDSTLVLPEAINHISKPILAMCILVYPLTDTIRVFTLRAMKGISPFTADRNHIHHRLIDLGLSHKQTVIIIYIFNLLVVGACVAAQEFNPSYSFFVIISAVLITVQIPFFLTLKKASSKK</sequence>
<dbReference type="PANTHER" id="PTHR22926">
    <property type="entry name" value="PHOSPHO-N-ACETYLMURAMOYL-PENTAPEPTIDE-TRANSFERASE"/>
    <property type="match status" value="1"/>
</dbReference>
<keyword evidence="10" id="KW-1185">Reference proteome</keyword>
<dbReference type="OrthoDB" id="9783652at2"/>
<proteinExistence type="predicted"/>
<evidence type="ECO:0000313" key="10">
    <source>
        <dbReference type="Proteomes" id="UP000321721"/>
    </source>
</evidence>
<dbReference type="InterPro" id="IPR018480">
    <property type="entry name" value="PNAcMuramoyl-5peptid_Trfase_CS"/>
</dbReference>
<feature type="transmembrane region" description="Helical" evidence="8">
    <location>
        <begin position="6"/>
        <end position="26"/>
    </location>
</feature>
<dbReference type="GO" id="GO:0044038">
    <property type="term" value="P:cell wall macromolecule biosynthetic process"/>
    <property type="evidence" value="ECO:0007669"/>
    <property type="project" value="TreeGrafter"/>
</dbReference>
<keyword evidence="4 8" id="KW-0812">Transmembrane</keyword>
<feature type="transmembrane region" description="Helical" evidence="8">
    <location>
        <begin position="324"/>
        <end position="345"/>
    </location>
</feature>
<gene>
    <name evidence="9" type="ORF">FRY74_11550</name>
</gene>
<evidence type="ECO:0000256" key="8">
    <source>
        <dbReference type="SAM" id="Phobius"/>
    </source>
</evidence>
<evidence type="ECO:0000256" key="5">
    <source>
        <dbReference type="ARBA" id="ARBA00022989"/>
    </source>
</evidence>
<feature type="transmembrane region" description="Helical" evidence="8">
    <location>
        <begin position="185"/>
        <end position="202"/>
    </location>
</feature>
<comment type="subcellular location">
    <subcellularLocation>
        <location evidence="1">Cell membrane</location>
        <topology evidence="1">Multi-pass membrane protein</topology>
    </subcellularLocation>
</comment>
<keyword evidence="3 9" id="KW-0808">Transferase</keyword>
<dbReference type="Pfam" id="PF00953">
    <property type="entry name" value="Glycos_transf_4"/>
    <property type="match status" value="1"/>
</dbReference>